<keyword evidence="12" id="KW-1185">Reference proteome</keyword>
<dbReference type="GO" id="GO:0003998">
    <property type="term" value="F:acylphosphatase activity"/>
    <property type="evidence" value="ECO:0007669"/>
    <property type="project" value="UniProtKB-EC"/>
</dbReference>
<evidence type="ECO:0000313" key="11">
    <source>
        <dbReference type="EMBL" id="WFN56841.1"/>
    </source>
</evidence>
<dbReference type="PRINTS" id="PR00112">
    <property type="entry name" value="ACYLPHPHTASE"/>
</dbReference>
<sequence>MSIVSVKGWVHGLVQGVGFRYHTQLRARELGITGYVYNCDDGSVEFVASGETLAIAQFIEWLKRGGPQHARVDNVLIEPHPLIAFASFSIRY</sequence>
<keyword evidence="4 7" id="KW-0378">Hydrolase</keyword>
<dbReference type="PANTHER" id="PTHR47268">
    <property type="entry name" value="ACYLPHOSPHATASE"/>
    <property type="match status" value="1"/>
</dbReference>
<dbReference type="PROSITE" id="PS51160">
    <property type="entry name" value="ACYLPHOSPHATASE_3"/>
    <property type="match status" value="1"/>
</dbReference>
<evidence type="ECO:0000256" key="7">
    <source>
        <dbReference type="HAMAP-Rule" id="MF_01450"/>
    </source>
</evidence>
<evidence type="ECO:0000256" key="8">
    <source>
        <dbReference type="PROSITE-ProRule" id="PRU00520"/>
    </source>
</evidence>
<dbReference type="PANTHER" id="PTHR47268:SF4">
    <property type="entry name" value="ACYLPHOSPHATASE"/>
    <property type="match status" value="1"/>
</dbReference>
<organism evidence="11 12">
    <name type="scientific">Dickeya lacustris</name>
    <dbReference type="NCBI Taxonomy" id="2259638"/>
    <lineage>
        <taxon>Bacteria</taxon>
        <taxon>Pseudomonadati</taxon>
        <taxon>Pseudomonadota</taxon>
        <taxon>Gammaproteobacteria</taxon>
        <taxon>Enterobacterales</taxon>
        <taxon>Pectobacteriaceae</taxon>
        <taxon>Dickeya</taxon>
    </lineage>
</organism>
<accession>A0ABY8GA51</accession>
<comment type="catalytic activity">
    <reaction evidence="6 7 8">
        <text>an acyl phosphate + H2O = a carboxylate + phosphate + H(+)</text>
        <dbReference type="Rhea" id="RHEA:14965"/>
        <dbReference type="ChEBI" id="CHEBI:15377"/>
        <dbReference type="ChEBI" id="CHEBI:15378"/>
        <dbReference type="ChEBI" id="CHEBI:29067"/>
        <dbReference type="ChEBI" id="CHEBI:43474"/>
        <dbReference type="ChEBI" id="CHEBI:59918"/>
        <dbReference type="EC" id="3.6.1.7"/>
    </reaction>
</comment>
<dbReference type="RefSeq" id="WP_125260246.1">
    <property type="nucleotide sequence ID" value="NZ_CP114280.1"/>
</dbReference>
<evidence type="ECO:0000256" key="4">
    <source>
        <dbReference type="ARBA" id="ARBA00022801"/>
    </source>
</evidence>
<feature type="active site" evidence="7 8">
    <location>
        <position position="20"/>
    </location>
</feature>
<evidence type="ECO:0000259" key="10">
    <source>
        <dbReference type="PROSITE" id="PS51160"/>
    </source>
</evidence>
<dbReference type="Gene3D" id="3.30.70.100">
    <property type="match status" value="1"/>
</dbReference>
<protein>
    <recommendedName>
        <fullName evidence="3 7">Acylphosphatase</fullName>
        <ecNumber evidence="2 7">3.6.1.7</ecNumber>
    </recommendedName>
    <alternativeName>
        <fullName evidence="5 7">Acylphosphate phosphohydrolase</fullName>
    </alternativeName>
</protein>
<dbReference type="InterPro" id="IPR017968">
    <property type="entry name" value="Acylphosphatase_CS"/>
</dbReference>
<feature type="active site" evidence="7 8">
    <location>
        <position position="38"/>
    </location>
</feature>
<evidence type="ECO:0000256" key="1">
    <source>
        <dbReference type="ARBA" id="ARBA00005614"/>
    </source>
</evidence>
<feature type="domain" description="Acylphosphatase-like" evidence="10">
    <location>
        <begin position="5"/>
        <end position="92"/>
    </location>
</feature>
<evidence type="ECO:0000313" key="12">
    <source>
        <dbReference type="Proteomes" id="UP001219630"/>
    </source>
</evidence>
<dbReference type="PROSITE" id="PS00150">
    <property type="entry name" value="ACYLPHOSPHATASE_1"/>
    <property type="match status" value="1"/>
</dbReference>
<evidence type="ECO:0000256" key="6">
    <source>
        <dbReference type="ARBA" id="ARBA00047645"/>
    </source>
</evidence>
<dbReference type="InterPro" id="IPR001792">
    <property type="entry name" value="Acylphosphatase-like_dom"/>
</dbReference>
<name>A0ABY8GA51_9GAMM</name>
<dbReference type="Pfam" id="PF00708">
    <property type="entry name" value="Acylphosphatase"/>
    <property type="match status" value="1"/>
</dbReference>
<evidence type="ECO:0000256" key="9">
    <source>
        <dbReference type="RuleBase" id="RU004168"/>
    </source>
</evidence>
<evidence type="ECO:0000256" key="2">
    <source>
        <dbReference type="ARBA" id="ARBA00012150"/>
    </source>
</evidence>
<dbReference type="NCBIfam" id="NF011000">
    <property type="entry name" value="PRK14426.1"/>
    <property type="match status" value="1"/>
</dbReference>
<dbReference type="SUPFAM" id="SSF54975">
    <property type="entry name" value="Acylphosphatase/BLUF domain-like"/>
    <property type="match status" value="1"/>
</dbReference>
<dbReference type="InterPro" id="IPR028627">
    <property type="entry name" value="Acylphosphatase_bac"/>
</dbReference>
<dbReference type="HAMAP" id="MF_01450">
    <property type="entry name" value="Acylphosphatase_entero"/>
    <property type="match status" value="1"/>
</dbReference>
<gene>
    <name evidence="11" type="primary">yccX</name>
    <name evidence="11" type="ORF">O1Q98_06185</name>
</gene>
<dbReference type="InterPro" id="IPR036046">
    <property type="entry name" value="Acylphosphatase-like_dom_sf"/>
</dbReference>
<dbReference type="EMBL" id="CP114280">
    <property type="protein sequence ID" value="WFN56841.1"/>
    <property type="molecule type" value="Genomic_DNA"/>
</dbReference>
<comment type="similarity">
    <text evidence="1 7 9">Belongs to the acylphosphatase family.</text>
</comment>
<evidence type="ECO:0000256" key="3">
    <source>
        <dbReference type="ARBA" id="ARBA00015991"/>
    </source>
</evidence>
<reference evidence="11 12" key="1">
    <citation type="submission" date="2022-12" db="EMBL/GenBank/DDBJ databases">
        <title>Complete genome sequencing of Dickeya lacustris type strain LMG30899.</title>
        <authorList>
            <person name="Dobhal S."/>
            <person name="Arizala D."/>
            <person name="Arif M."/>
        </authorList>
    </citation>
    <scope>NUCLEOTIDE SEQUENCE [LARGE SCALE GENOMIC DNA]</scope>
    <source>
        <strain evidence="11 12">LMG30899</strain>
    </source>
</reference>
<evidence type="ECO:0000256" key="5">
    <source>
        <dbReference type="ARBA" id="ARBA00032904"/>
    </source>
</evidence>
<proteinExistence type="inferred from homology"/>
<dbReference type="InterPro" id="IPR020456">
    <property type="entry name" value="Acylphosphatase"/>
</dbReference>
<dbReference type="Proteomes" id="UP001219630">
    <property type="component" value="Chromosome"/>
</dbReference>
<dbReference type="EC" id="3.6.1.7" evidence="2 7"/>